<evidence type="ECO:0000256" key="9">
    <source>
        <dbReference type="SAM" id="SignalP"/>
    </source>
</evidence>
<accession>A0A538T6X1</accession>
<evidence type="ECO:0000256" key="7">
    <source>
        <dbReference type="ARBA" id="ARBA00023211"/>
    </source>
</evidence>
<dbReference type="InterPro" id="IPR029149">
    <property type="entry name" value="Creatin/AminoP/Spt16_N"/>
</dbReference>
<dbReference type="InterPro" id="IPR000994">
    <property type="entry name" value="Pept_M24"/>
</dbReference>
<dbReference type="GO" id="GO:0005829">
    <property type="term" value="C:cytosol"/>
    <property type="evidence" value="ECO:0007669"/>
    <property type="project" value="TreeGrafter"/>
</dbReference>
<feature type="signal peptide" evidence="9">
    <location>
        <begin position="1"/>
        <end position="44"/>
    </location>
</feature>
<dbReference type="Pfam" id="PF00557">
    <property type="entry name" value="Peptidase_M24"/>
    <property type="match status" value="1"/>
</dbReference>
<dbReference type="SUPFAM" id="SSF53092">
    <property type="entry name" value="Creatinase/prolidase N-terminal domain"/>
    <property type="match status" value="1"/>
</dbReference>
<keyword evidence="5 8" id="KW-0479">Metal-binding</keyword>
<name>A0A538T6X1_UNCEI</name>
<dbReference type="InterPro" id="IPR001131">
    <property type="entry name" value="Peptidase_M24B_aminopep-P_CS"/>
</dbReference>
<dbReference type="Pfam" id="PF05195">
    <property type="entry name" value="AMP_N"/>
    <property type="match status" value="1"/>
</dbReference>
<dbReference type="EC" id="3.4.11.9" evidence="4"/>
<keyword evidence="11" id="KW-0031">Aminopeptidase</keyword>
<keyword evidence="7" id="KW-0464">Manganese</keyword>
<evidence type="ECO:0000256" key="1">
    <source>
        <dbReference type="ARBA" id="ARBA00001424"/>
    </source>
</evidence>
<comment type="cofactor">
    <cofactor evidence="2">
        <name>Mn(2+)</name>
        <dbReference type="ChEBI" id="CHEBI:29035"/>
    </cofactor>
</comment>
<evidence type="ECO:0000256" key="5">
    <source>
        <dbReference type="ARBA" id="ARBA00022723"/>
    </source>
</evidence>
<reference evidence="11 12" key="1">
    <citation type="journal article" date="2019" name="Nat. Microbiol.">
        <title>Mediterranean grassland soil C-N compound turnover is dependent on rainfall and depth, and is mediated by genomically divergent microorganisms.</title>
        <authorList>
            <person name="Diamond S."/>
            <person name="Andeer P.F."/>
            <person name="Li Z."/>
            <person name="Crits-Christoph A."/>
            <person name="Burstein D."/>
            <person name="Anantharaman K."/>
            <person name="Lane K.R."/>
            <person name="Thomas B.C."/>
            <person name="Pan C."/>
            <person name="Northen T.R."/>
            <person name="Banfield J.F."/>
        </authorList>
    </citation>
    <scope>NUCLEOTIDE SEQUENCE [LARGE SCALE GENOMIC DNA]</scope>
    <source>
        <strain evidence="11">WS_6</strain>
    </source>
</reference>
<dbReference type="SMART" id="SM01011">
    <property type="entry name" value="AMP_N"/>
    <property type="match status" value="1"/>
</dbReference>
<protein>
    <recommendedName>
        <fullName evidence="4">Xaa-Pro aminopeptidase</fullName>
        <ecNumber evidence="4">3.4.11.9</ecNumber>
    </recommendedName>
</protein>
<dbReference type="EMBL" id="VBOW01000022">
    <property type="protein sequence ID" value="TMQ59386.1"/>
    <property type="molecule type" value="Genomic_DNA"/>
</dbReference>
<evidence type="ECO:0000256" key="4">
    <source>
        <dbReference type="ARBA" id="ARBA00012574"/>
    </source>
</evidence>
<evidence type="ECO:0000259" key="10">
    <source>
        <dbReference type="SMART" id="SM01011"/>
    </source>
</evidence>
<dbReference type="InterPro" id="IPR052433">
    <property type="entry name" value="X-Pro_dipept-like"/>
</dbReference>
<keyword evidence="11" id="KW-0645">Protease</keyword>
<sequence>MAYTANAAHENRTFTGGRAMPSRNRYAALALAALVLPLPCSLSADEPIPPAKPFAPIVYQARRARVMKALGGGIAVLYARGEEDADGYRPDADFYYLTGLSEAGAVLVLSPEERVYKERLFLKPRDPDDEHWTGIRPDIGDSLRRTTGIERISRTTALGGNLMGLLQTTNTLQLISDPGGPDSPAGPEMELYGKLSSKLPGLSIKNRTDVLPGLRSVKEPRELDYMEKAIAATVSAQHAAARSIRPGVEENWVAGLIDLEFKRGGAVRPGFPPIVGSGRNSTVLHYPEHNQTIGPGSLVVVDIGSDYGHYSADVTRTYPADGHFTPEQRKVYEVVLRAQQACMDMIRPGVYYEDIHRKAEEVIRAAGYRDYFIHGLGHFVGLDVHDSGLYRKPLQAGMVITVEPGIYIPEKSLGVRIEDEVLVTPSGFRLLTAALPRDPDSVERMMRER</sequence>
<dbReference type="Gene3D" id="3.90.230.10">
    <property type="entry name" value="Creatinase/methionine aminopeptidase superfamily"/>
    <property type="match status" value="1"/>
</dbReference>
<dbReference type="InterPro" id="IPR007865">
    <property type="entry name" value="Aminopep_P_N"/>
</dbReference>
<organism evidence="11 12">
    <name type="scientific">Eiseniibacteriota bacterium</name>
    <dbReference type="NCBI Taxonomy" id="2212470"/>
    <lineage>
        <taxon>Bacteria</taxon>
        <taxon>Candidatus Eiseniibacteriota</taxon>
    </lineage>
</organism>
<dbReference type="GO" id="GO:0030145">
    <property type="term" value="F:manganese ion binding"/>
    <property type="evidence" value="ECO:0007669"/>
    <property type="project" value="InterPro"/>
</dbReference>
<dbReference type="PROSITE" id="PS00491">
    <property type="entry name" value="PROLINE_PEPTIDASE"/>
    <property type="match status" value="1"/>
</dbReference>
<dbReference type="SUPFAM" id="SSF55920">
    <property type="entry name" value="Creatinase/aminopeptidase"/>
    <property type="match status" value="1"/>
</dbReference>
<dbReference type="Proteomes" id="UP000316852">
    <property type="component" value="Unassembled WGS sequence"/>
</dbReference>
<gene>
    <name evidence="11" type="ORF">E6K76_04785</name>
</gene>
<evidence type="ECO:0000256" key="2">
    <source>
        <dbReference type="ARBA" id="ARBA00001936"/>
    </source>
</evidence>
<dbReference type="GO" id="GO:0006508">
    <property type="term" value="P:proteolysis"/>
    <property type="evidence" value="ECO:0007669"/>
    <property type="project" value="TreeGrafter"/>
</dbReference>
<keyword evidence="9" id="KW-0732">Signal</keyword>
<comment type="caution">
    <text evidence="11">The sequence shown here is derived from an EMBL/GenBank/DDBJ whole genome shotgun (WGS) entry which is preliminary data.</text>
</comment>
<dbReference type="AlphaFoldDB" id="A0A538T6X1"/>
<evidence type="ECO:0000256" key="3">
    <source>
        <dbReference type="ARBA" id="ARBA00008766"/>
    </source>
</evidence>
<evidence type="ECO:0000313" key="11">
    <source>
        <dbReference type="EMBL" id="TMQ59386.1"/>
    </source>
</evidence>
<dbReference type="Gene3D" id="3.40.350.10">
    <property type="entry name" value="Creatinase/prolidase N-terminal domain"/>
    <property type="match status" value="1"/>
</dbReference>
<dbReference type="GO" id="GO:0070006">
    <property type="term" value="F:metalloaminopeptidase activity"/>
    <property type="evidence" value="ECO:0007669"/>
    <property type="project" value="InterPro"/>
</dbReference>
<dbReference type="PANTHER" id="PTHR43226">
    <property type="entry name" value="XAA-PRO AMINOPEPTIDASE 3"/>
    <property type="match status" value="1"/>
</dbReference>
<evidence type="ECO:0000313" key="12">
    <source>
        <dbReference type="Proteomes" id="UP000316852"/>
    </source>
</evidence>
<dbReference type="PANTHER" id="PTHR43226:SF4">
    <property type="entry name" value="XAA-PRO AMINOPEPTIDASE 3"/>
    <property type="match status" value="1"/>
</dbReference>
<feature type="chain" id="PRO_5022214431" description="Xaa-Pro aminopeptidase" evidence="9">
    <location>
        <begin position="45"/>
        <end position="449"/>
    </location>
</feature>
<comment type="catalytic activity">
    <reaction evidence="1">
        <text>Release of any N-terminal amino acid, including proline, that is linked to proline, even from a dipeptide or tripeptide.</text>
        <dbReference type="EC" id="3.4.11.9"/>
    </reaction>
</comment>
<feature type="domain" description="Aminopeptidase P N-terminal" evidence="10">
    <location>
        <begin position="55"/>
        <end position="181"/>
    </location>
</feature>
<evidence type="ECO:0000256" key="6">
    <source>
        <dbReference type="ARBA" id="ARBA00022801"/>
    </source>
</evidence>
<comment type="similarity">
    <text evidence="3 8">Belongs to the peptidase M24B family.</text>
</comment>
<keyword evidence="6" id="KW-0378">Hydrolase</keyword>
<proteinExistence type="inferred from homology"/>
<evidence type="ECO:0000256" key="8">
    <source>
        <dbReference type="RuleBase" id="RU000590"/>
    </source>
</evidence>
<dbReference type="InterPro" id="IPR036005">
    <property type="entry name" value="Creatinase/aminopeptidase-like"/>
</dbReference>